<feature type="non-terminal residue" evidence="2">
    <location>
        <position position="60"/>
    </location>
</feature>
<dbReference type="Proteomes" id="UP000664218">
    <property type="component" value="Unassembled WGS sequence"/>
</dbReference>
<gene>
    <name evidence="2" type="ORF">J3A84_10585</name>
</gene>
<comment type="caution">
    <text evidence="2">The sequence shown here is derived from an EMBL/GenBank/DDBJ whole genome shotgun (WGS) entry which is preliminary data.</text>
</comment>
<dbReference type="AlphaFoldDB" id="A0A939HDV1"/>
<keyword evidence="1" id="KW-1133">Transmembrane helix</keyword>
<reference evidence="2" key="1">
    <citation type="submission" date="2021-03" db="EMBL/GenBank/DDBJ databases">
        <title>Proteiniclasticum marinus sp. nov., isolated from tidal flat sediment.</title>
        <authorList>
            <person name="Namirimu T."/>
            <person name="Yang J.-A."/>
            <person name="Yang S.-H."/>
            <person name="Kim Y.-J."/>
            <person name="Kwon K.K."/>
        </authorList>
    </citation>
    <scope>NUCLEOTIDE SEQUENCE</scope>
    <source>
        <strain evidence="2">SCR006</strain>
    </source>
</reference>
<protein>
    <submittedName>
        <fullName evidence="2">Uncharacterized protein</fullName>
    </submittedName>
</protein>
<evidence type="ECO:0000256" key="1">
    <source>
        <dbReference type="SAM" id="Phobius"/>
    </source>
</evidence>
<feature type="transmembrane region" description="Helical" evidence="1">
    <location>
        <begin position="38"/>
        <end position="59"/>
    </location>
</feature>
<keyword evidence="1" id="KW-0812">Transmembrane</keyword>
<dbReference type="EMBL" id="JAFNJU010000007">
    <property type="protein sequence ID" value="MBO1265478.1"/>
    <property type="molecule type" value="Genomic_DNA"/>
</dbReference>
<name>A0A939HDV1_9CLOT</name>
<proteinExistence type="predicted"/>
<accession>A0A939HDV1</accession>
<evidence type="ECO:0000313" key="3">
    <source>
        <dbReference type="Proteomes" id="UP000664218"/>
    </source>
</evidence>
<evidence type="ECO:0000313" key="2">
    <source>
        <dbReference type="EMBL" id="MBO1265478.1"/>
    </source>
</evidence>
<dbReference type="RefSeq" id="WP_207599994.1">
    <property type="nucleotide sequence ID" value="NZ_JAFNJU010000007.1"/>
</dbReference>
<keyword evidence="3" id="KW-1185">Reference proteome</keyword>
<keyword evidence="1" id="KW-0472">Membrane</keyword>
<sequence>MKLYMKQKVFSWRDRFYIKKEEITAMDKVKGNLARNTYLLYFGGAALLGLMTLFLAGLLI</sequence>
<organism evidence="2 3">
    <name type="scientific">Proteiniclasticum aestuarii</name>
    <dbReference type="NCBI Taxonomy" id="2817862"/>
    <lineage>
        <taxon>Bacteria</taxon>
        <taxon>Bacillati</taxon>
        <taxon>Bacillota</taxon>
        <taxon>Clostridia</taxon>
        <taxon>Eubacteriales</taxon>
        <taxon>Clostridiaceae</taxon>
        <taxon>Proteiniclasticum</taxon>
    </lineage>
</organism>